<feature type="compositionally biased region" description="Basic and acidic residues" evidence="1">
    <location>
        <begin position="106"/>
        <end position="145"/>
    </location>
</feature>
<dbReference type="AlphaFoldDB" id="A0A7S0BTV9"/>
<feature type="region of interest" description="Disordered" evidence="1">
    <location>
        <begin position="359"/>
        <end position="379"/>
    </location>
</feature>
<feature type="compositionally biased region" description="Basic and acidic residues" evidence="1">
    <location>
        <begin position="81"/>
        <end position="96"/>
    </location>
</feature>
<feature type="compositionally biased region" description="Low complexity" evidence="1">
    <location>
        <begin position="183"/>
        <end position="193"/>
    </location>
</feature>
<proteinExistence type="predicted"/>
<dbReference type="EMBL" id="HBEK01024400">
    <property type="protein sequence ID" value="CAD8403360.1"/>
    <property type="molecule type" value="Transcribed_RNA"/>
</dbReference>
<accession>A0A7S0BTV9</accession>
<protein>
    <submittedName>
        <fullName evidence="2">Uncharacterized protein</fullName>
    </submittedName>
</protein>
<evidence type="ECO:0000313" key="2">
    <source>
        <dbReference type="EMBL" id="CAD8403360.1"/>
    </source>
</evidence>
<sequence>MEWEWPEEDKQLLQQLQKRRISDPSGNIARQDGSGVDLDFVSPGEYEEAFKRDMLPSTALSHALRRIKAKTAGVAVPKLFRQREDASSKYVGEKVAGKSRVTVQDLNDRSTDEPPPDREESPQDAIALREEVAQDHNGRDERGPDYYKPVNQRTPVMQWSVSRRGGLKKKQSQAGLALQQVLEEAPTAPAEQEPLGEEADEKPEISMANLPGPTHSSSPENSPPVLKTKNVRGGSLAKQLSIASDGSENPENSGSSRGQTNRDKPRAVDGRGAKEQQPQRTKLSRGRRAREVASKVSTPVLSKLDLAPSSVAKQELPEGDVSQLAKLFDTQVNPPIDVSPNPVETLEREMDAVVVQTLPGGDISDSSGAKSNQAADDTRRRGIMRVRPRRGGRGKDLLDQNGVIAVDLSNLSKEELIDRLEFMWRTLMETEAKCERLERESELQIDRSKALSNVTSEVQRVERIQELKYQKIEADLHENFRIVGLLESRLEEMLVKHTHLNRRSFASRFLWGTLDILTNGTKTSFTLLRDRAAAKFEPGLMLTPRALAKAPVFTLCSFSRRFHSEISGCQAIQLSSGRHSGGTK</sequence>
<evidence type="ECO:0000256" key="1">
    <source>
        <dbReference type="SAM" id="MobiDB-lite"/>
    </source>
</evidence>
<organism evidence="2">
    <name type="scientific">Rhodosorus marinus</name>
    <dbReference type="NCBI Taxonomy" id="101924"/>
    <lineage>
        <taxon>Eukaryota</taxon>
        <taxon>Rhodophyta</taxon>
        <taxon>Stylonematophyceae</taxon>
        <taxon>Stylonematales</taxon>
        <taxon>Stylonemataceae</taxon>
        <taxon>Rhodosorus</taxon>
    </lineage>
</organism>
<feature type="compositionally biased region" description="Polar residues" evidence="1">
    <location>
        <begin position="151"/>
        <end position="161"/>
    </location>
</feature>
<feature type="region of interest" description="Disordered" evidence="1">
    <location>
        <begin position="75"/>
        <end position="296"/>
    </location>
</feature>
<gene>
    <name evidence="2" type="ORF">RMAR0315_LOCUS13369</name>
</gene>
<feature type="compositionally biased region" description="Polar residues" evidence="1">
    <location>
        <begin position="364"/>
        <end position="375"/>
    </location>
</feature>
<name>A0A7S0BTV9_9RHOD</name>
<feature type="compositionally biased region" description="Basic and acidic residues" evidence="1">
    <location>
        <begin position="260"/>
        <end position="274"/>
    </location>
</feature>
<feature type="compositionally biased region" description="Polar residues" evidence="1">
    <location>
        <begin position="241"/>
        <end position="259"/>
    </location>
</feature>
<reference evidence="2" key="1">
    <citation type="submission" date="2021-01" db="EMBL/GenBank/DDBJ databases">
        <authorList>
            <person name="Corre E."/>
            <person name="Pelletier E."/>
            <person name="Niang G."/>
            <person name="Scheremetjew M."/>
            <person name="Finn R."/>
            <person name="Kale V."/>
            <person name="Holt S."/>
            <person name="Cochrane G."/>
            <person name="Meng A."/>
            <person name="Brown T."/>
            <person name="Cohen L."/>
        </authorList>
    </citation>
    <scope>NUCLEOTIDE SEQUENCE</scope>
    <source>
        <strain evidence="2">UTEX LB 2760</strain>
    </source>
</reference>